<dbReference type="GO" id="GO:0031956">
    <property type="term" value="F:medium-chain fatty acid-CoA ligase activity"/>
    <property type="evidence" value="ECO:0007669"/>
    <property type="project" value="UniProtKB-EC"/>
</dbReference>
<evidence type="ECO:0000256" key="5">
    <source>
        <dbReference type="ARBA" id="ARBA00039638"/>
    </source>
</evidence>
<dbReference type="InterPro" id="IPR020845">
    <property type="entry name" value="AMP-binding_CS"/>
</dbReference>
<dbReference type="Gene3D" id="3.40.50.980">
    <property type="match status" value="3"/>
</dbReference>
<evidence type="ECO:0000259" key="8">
    <source>
        <dbReference type="Pfam" id="PF00501"/>
    </source>
</evidence>
<evidence type="ECO:0000313" key="10">
    <source>
        <dbReference type="Proteomes" id="UP000728032"/>
    </source>
</evidence>
<dbReference type="EC" id="6.2.1.2" evidence="4"/>
<dbReference type="OrthoDB" id="10253115at2759"/>
<accession>A0A7R9MAN7</accession>
<protein>
    <recommendedName>
        <fullName evidence="5">Medium-chain acyl-CoA ligase ACSF2, mitochondrial</fullName>
        <ecNumber evidence="4">6.2.1.2</ecNumber>
    </recommendedName>
</protein>
<proteinExistence type="inferred from homology"/>
<dbReference type="AlphaFoldDB" id="A0A7R9MAN7"/>
<reference evidence="9" key="1">
    <citation type="submission" date="2020-11" db="EMBL/GenBank/DDBJ databases">
        <authorList>
            <person name="Tran Van P."/>
        </authorList>
    </citation>
    <scope>NUCLEOTIDE SEQUENCE</scope>
</reference>
<gene>
    <name evidence="9" type="ORF">ONB1V03_LOCUS13324</name>
</gene>
<dbReference type="Gene3D" id="2.30.38.10">
    <property type="entry name" value="Luciferase, Domain 3"/>
    <property type="match status" value="1"/>
</dbReference>
<comment type="catalytic activity">
    <reaction evidence="6">
        <text>octanoate + ATP + CoA = octanoyl-CoA + AMP + diphosphate</text>
        <dbReference type="Rhea" id="RHEA:33631"/>
        <dbReference type="ChEBI" id="CHEBI:25646"/>
        <dbReference type="ChEBI" id="CHEBI:30616"/>
        <dbReference type="ChEBI" id="CHEBI:33019"/>
        <dbReference type="ChEBI" id="CHEBI:57287"/>
        <dbReference type="ChEBI" id="CHEBI:57386"/>
        <dbReference type="ChEBI" id="CHEBI:456215"/>
    </reaction>
</comment>
<feature type="domain" description="AMP-dependent synthetase/ligase" evidence="8">
    <location>
        <begin position="135"/>
        <end position="483"/>
    </location>
</feature>
<evidence type="ECO:0000256" key="6">
    <source>
        <dbReference type="ARBA" id="ARBA00047319"/>
    </source>
</evidence>
<comment type="similarity">
    <text evidence="1">Belongs to the ATP-dependent AMP-binding enzyme family.</text>
</comment>
<evidence type="ECO:0000256" key="1">
    <source>
        <dbReference type="ARBA" id="ARBA00006432"/>
    </source>
</evidence>
<dbReference type="Proteomes" id="UP000728032">
    <property type="component" value="Unassembled WGS sequence"/>
</dbReference>
<dbReference type="EMBL" id="OC926383">
    <property type="protein sequence ID" value="CAD7656688.1"/>
    <property type="molecule type" value="Genomic_DNA"/>
</dbReference>
<evidence type="ECO:0000256" key="3">
    <source>
        <dbReference type="ARBA" id="ARBA00037247"/>
    </source>
</evidence>
<keyword evidence="10" id="KW-1185">Reference proteome</keyword>
<organism evidence="9">
    <name type="scientific">Oppiella nova</name>
    <dbReference type="NCBI Taxonomy" id="334625"/>
    <lineage>
        <taxon>Eukaryota</taxon>
        <taxon>Metazoa</taxon>
        <taxon>Ecdysozoa</taxon>
        <taxon>Arthropoda</taxon>
        <taxon>Chelicerata</taxon>
        <taxon>Arachnida</taxon>
        <taxon>Acari</taxon>
        <taxon>Acariformes</taxon>
        <taxon>Sarcoptiformes</taxon>
        <taxon>Oribatida</taxon>
        <taxon>Brachypylina</taxon>
        <taxon>Oppioidea</taxon>
        <taxon>Oppiidae</taxon>
        <taxon>Oppiella</taxon>
    </lineage>
</organism>
<evidence type="ECO:0000256" key="4">
    <source>
        <dbReference type="ARBA" id="ARBA00039009"/>
    </source>
</evidence>
<evidence type="ECO:0000256" key="2">
    <source>
        <dbReference type="ARBA" id="ARBA00022598"/>
    </source>
</evidence>
<dbReference type="SUPFAM" id="SSF56801">
    <property type="entry name" value="Acetyl-CoA synthetase-like"/>
    <property type="match status" value="1"/>
</dbReference>
<sequence length="484" mass="53710">MIYGARLFTSRTYTLLRQLSRHKYSYTYTKSDEPLIPLTIGQLLERRAVDSADTMACLSMHQNISKTYRQLNEDVNKLAKGLKSIGCGKGTRVGIWSPNCYEWVVTQYATAKIGSIMVRGQGCVGYVNYQLYLDNIQVNVNPGYQALEMDYCLNLVGCHTLICNQKFKSTNNCEILETLEPNILKNANGSRVKSSVNTTNYMCITETDCPMEVIIIHTIYQLNRTASTKIPTLENIIVMNGTDGEELAPKGMTRFDEFIDRFDGTDSRDTCFDFDESVNIQFTSGTTGKPKGATLTHFGIIQNAYFSGKRALEGLTDKILCISPPLYHCFGSVVGGIVAAVHKGTLVLPAPVHNATETLKAIEKYKCDVVYGTPTMFIDLLNANPLQFNTSSLKRGFMTGSPCPRHLLEAFLKSVPTCEHILIPYGTTECSPVITFTSIHDSEKHRFESVGRPLEHLEAKIVNTSTGQITPIGESGEVCTRGHH</sequence>
<evidence type="ECO:0000256" key="7">
    <source>
        <dbReference type="ARBA" id="ARBA00048277"/>
    </source>
</evidence>
<dbReference type="PROSITE" id="PS00455">
    <property type="entry name" value="AMP_BINDING"/>
    <property type="match status" value="1"/>
</dbReference>
<dbReference type="InterPro" id="IPR000873">
    <property type="entry name" value="AMP-dep_synth/lig_dom"/>
</dbReference>
<dbReference type="PANTHER" id="PTHR43201:SF5">
    <property type="entry name" value="MEDIUM-CHAIN ACYL-COA LIGASE ACSF2, MITOCHONDRIAL"/>
    <property type="match status" value="1"/>
</dbReference>
<comment type="catalytic activity">
    <reaction evidence="7">
        <text>a medium-chain fatty acid + ATP + CoA = a medium-chain fatty acyl-CoA + AMP + diphosphate</text>
        <dbReference type="Rhea" id="RHEA:48340"/>
        <dbReference type="ChEBI" id="CHEBI:30616"/>
        <dbReference type="ChEBI" id="CHEBI:33019"/>
        <dbReference type="ChEBI" id="CHEBI:57287"/>
        <dbReference type="ChEBI" id="CHEBI:59558"/>
        <dbReference type="ChEBI" id="CHEBI:90546"/>
        <dbReference type="ChEBI" id="CHEBI:456215"/>
        <dbReference type="EC" id="6.2.1.2"/>
    </reaction>
</comment>
<name>A0A7R9MAN7_9ACAR</name>
<evidence type="ECO:0000313" key="9">
    <source>
        <dbReference type="EMBL" id="CAD7656688.1"/>
    </source>
</evidence>
<feature type="non-terminal residue" evidence="9">
    <location>
        <position position="1"/>
    </location>
</feature>
<dbReference type="GO" id="GO:0006631">
    <property type="term" value="P:fatty acid metabolic process"/>
    <property type="evidence" value="ECO:0007669"/>
    <property type="project" value="TreeGrafter"/>
</dbReference>
<dbReference type="PANTHER" id="PTHR43201">
    <property type="entry name" value="ACYL-COA SYNTHETASE"/>
    <property type="match status" value="1"/>
</dbReference>
<comment type="function">
    <text evidence="3">Acyl-CoA synthases catalyze the initial reaction in fatty acid metabolism, by forming a thioester with CoA. Has some preference toward medium-chain substrates. Plays a role in adipocyte differentiation.</text>
</comment>
<dbReference type="EMBL" id="CAJPVJ010011558">
    <property type="protein sequence ID" value="CAG2173875.1"/>
    <property type="molecule type" value="Genomic_DNA"/>
</dbReference>
<keyword evidence="2" id="KW-0436">Ligase</keyword>
<feature type="domain" description="AMP-dependent synthetase/ligase" evidence="8">
    <location>
        <begin position="45"/>
        <end position="118"/>
    </location>
</feature>
<dbReference type="Pfam" id="PF00501">
    <property type="entry name" value="AMP-binding"/>
    <property type="match status" value="2"/>
</dbReference>